<evidence type="ECO:0000313" key="1">
    <source>
        <dbReference type="EMBL" id="CAF1332128.1"/>
    </source>
</evidence>
<dbReference type="Proteomes" id="UP000663860">
    <property type="component" value="Unassembled WGS sequence"/>
</dbReference>
<gene>
    <name evidence="1" type="ORF">IZO911_LOCUS35748</name>
    <name evidence="2" type="ORF">KXQ929_LOCUS18321</name>
</gene>
<dbReference type="AlphaFoldDB" id="A0A819D4I4"/>
<dbReference type="EMBL" id="CAJOBB010001189">
    <property type="protein sequence ID" value="CAF3822323.1"/>
    <property type="molecule type" value="Genomic_DNA"/>
</dbReference>
<dbReference type="EMBL" id="CAJNOE010000780">
    <property type="protein sequence ID" value="CAF1332128.1"/>
    <property type="molecule type" value="Genomic_DNA"/>
</dbReference>
<comment type="caution">
    <text evidence="2">The sequence shown here is derived from an EMBL/GenBank/DDBJ whole genome shotgun (WGS) entry which is preliminary data.</text>
</comment>
<evidence type="ECO:0000313" key="3">
    <source>
        <dbReference type="Proteomes" id="UP000663868"/>
    </source>
</evidence>
<accession>A0A819D4I4</accession>
<name>A0A819D4I4_9BILA</name>
<dbReference type="Proteomes" id="UP000663868">
    <property type="component" value="Unassembled WGS sequence"/>
</dbReference>
<organism evidence="2 3">
    <name type="scientific">Adineta steineri</name>
    <dbReference type="NCBI Taxonomy" id="433720"/>
    <lineage>
        <taxon>Eukaryota</taxon>
        <taxon>Metazoa</taxon>
        <taxon>Spiralia</taxon>
        <taxon>Gnathifera</taxon>
        <taxon>Rotifera</taxon>
        <taxon>Eurotatoria</taxon>
        <taxon>Bdelloidea</taxon>
        <taxon>Adinetida</taxon>
        <taxon>Adinetidae</taxon>
        <taxon>Adineta</taxon>
    </lineage>
</organism>
<sequence>MDVRYTILSMLKCHFKESDINVFHVHGIYTVFISGLTDTDYERTPDFDDLETQICSLARIVSPDTNTSYTFALIENDIWTITANWWNTVKWARREVRERAHEEGRQEAEAEMETDDLIADLVDHIVQKITDKSDSNMEEIRKHYKSHVLQALIQLHTKSKYPIFPNKQICDRLLENYKDLSWTYNFNNDVYILLKFLLHKKDRNSKRHASYRIDEYKQLCRQNNIEQSCADFISYRRLKIDPEVLPHIRRLFADKYGIS</sequence>
<reference evidence="2" key="1">
    <citation type="submission" date="2021-02" db="EMBL/GenBank/DDBJ databases">
        <authorList>
            <person name="Nowell W R."/>
        </authorList>
    </citation>
    <scope>NUCLEOTIDE SEQUENCE</scope>
</reference>
<evidence type="ECO:0000313" key="2">
    <source>
        <dbReference type="EMBL" id="CAF3822323.1"/>
    </source>
</evidence>
<protein>
    <submittedName>
        <fullName evidence="2">Uncharacterized protein</fullName>
    </submittedName>
</protein>
<proteinExistence type="predicted"/>